<accession>A0A9P3PUT9</accession>
<comment type="caution">
    <text evidence="1">The sequence shown here is derived from an EMBL/GenBank/DDBJ whole genome shotgun (WGS) entry which is preliminary data.</text>
</comment>
<gene>
    <name evidence="1" type="ORF">LshimejAT787_1302280</name>
</gene>
<evidence type="ECO:0000313" key="2">
    <source>
        <dbReference type="Proteomes" id="UP001063166"/>
    </source>
</evidence>
<proteinExistence type="predicted"/>
<evidence type="ECO:0000313" key="1">
    <source>
        <dbReference type="EMBL" id="GLB43327.1"/>
    </source>
</evidence>
<dbReference type="EMBL" id="BRPK01000013">
    <property type="protein sequence ID" value="GLB43327.1"/>
    <property type="molecule type" value="Genomic_DNA"/>
</dbReference>
<reference evidence="1" key="1">
    <citation type="submission" date="2022-07" db="EMBL/GenBank/DDBJ databases">
        <title>The genome of Lyophyllum shimeji provides insight into the initial evolution of ectomycorrhizal fungal genome.</title>
        <authorList>
            <person name="Kobayashi Y."/>
            <person name="Shibata T."/>
            <person name="Hirakawa H."/>
            <person name="Shigenobu S."/>
            <person name="Nishiyama T."/>
            <person name="Yamada A."/>
            <person name="Hasebe M."/>
            <person name="Kawaguchi M."/>
        </authorList>
    </citation>
    <scope>NUCLEOTIDE SEQUENCE</scope>
    <source>
        <strain evidence="1">AT787</strain>
    </source>
</reference>
<organism evidence="1 2">
    <name type="scientific">Lyophyllum shimeji</name>
    <name type="common">Hon-shimeji</name>
    <name type="synonym">Tricholoma shimeji</name>
    <dbReference type="NCBI Taxonomy" id="47721"/>
    <lineage>
        <taxon>Eukaryota</taxon>
        <taxon>Fungi</taxon>
        <taxon>Dikarya</taxon>
        <taxon>Basidiomycota</taxon>
        <taxon>Agaricomycotina</taxon>
        <taxon>Agaricomycetes</taxon>
        <taxon>Agaricomycetidae</taxon>
        <taxon>Agaricales</taxon>
        <taxon>Tricholomatineae</taxon>
        <taxon>Lyophyllaceae</taxon>
        <taxon>Lyophyllum</taxon>
    </lineage>
</organism>
<dbReference type="AlphaFoldDB" id="A0A9P3PUT9"/>
<keyword evidence="2" id="KW-1185">Reference proteome</keyword>
<sequence length="67" mass="7303">MTSSQRRGKLGLLEVLMRHQPRPGSIFCCAVTVDAMISPYDLFSSVPGPGRSGQFVGWAHLIKDPVC</sequence>
<name>A0A9P3PUT9_LYOSH</name>
<dbReference type="Proteomes" id="UP001063166">
    <property type="component" value="Unassembled WGS sequence"/>
</dbReference>
<protein>
    <submittedName>
        <fullName evidence="1">Uncharacterized protein</fullName>
    </submittedName>
</protein>